<organism evidence="13 14">
    <name type="scientific">Lacibacter luteus</name>
    <dbReference type="NCBI Taxonomy" id="2508719"/>
    <lineage>
        <taxon>Bacteria</taxon>
        <taxon>Pseudomonadati</taxon>
        <taxon>Bacteroidota</taxon>
        <taxon>Chitinophagia</taxon>
        <taxon>Chitinophagales</taxon>
        <taxon>Chitinophagaceae</taxon>
        <taxon>Lacibacter</taxon>
    </lineage>
</organism>
<feature type="binding site" evidence="11">
    <location>
        <position position="32"/>
    </location>
    <ligand>
        <name>ATP</name>
        <dbReference type="ChEBI" id="CHEBI:30616"/>
    </ligand>
</feature>
<dbReference type="SUPFAM" id="SSF110942">
    <property type="entry name" value="HSP90 C-terminal domain"/>
    <property type="match status" value="1"/>
</dbReference>
<protein>
    <recommendedName>
        <fullName evidence="8">Chaperone protein HtpG</fullName>
    </recommendedName>
    <alternativeName>
        <fullName evidence="7">Chaperone protein htpG</fullName>
    </alternativeName>
    <alternativeName>
        <fullName evidence="9 10">Heat shock protein HtpG</fullName>
    </alternativeName>
</protein>
<keyword evidence="3 11" id="KW-0547">Nucleotide-binding</keyword>
<dbReference type="CDD" id="cd16927">
    <property type="entry name" value="HATPase_Hsp90-like"/>
    <property type="match status" value="1"/>
</dbReference>
<evidence type="ECO:0000256" key="11">
    <source>
        <dbReference type="PIRSR" id="PIRSR002583-1"/>
    </source>
</evidence>
<dbReference type="SUPFAM" id="SSF54211">
    <property type="entry name" value="Ribosomal protein S5 domain 2-like"/>
    <property type="match status" value="1"/>
</dbReference>
<dbReference type="PROSITE" id="PS00298">
    <property type="entry name" value="HSP90"/>
    <property type="match status" value="1"/>
</dbReference>
<feature type="domain" description="Histidine kinase/HSP90-like ATPase" evidence="12">
    <location>
        <begin position="25"/>
        <end position="165"/>
    </location>
</feature>
<dbReference type="OrthoDB" id="9802640at2"/>
<evidence type="ECO:0000256" key="7">
    <source>
        <dbReference type="ARBA" id="ARBA00067988"/>
    </source>
</evidence>
<dbReference type="FunFam" id="3.30.230.80:FF:000008">
    <property type="entry name" value="Molecular chaperone HtpG"/>
    <property type="match status" value="1"/>
</dbReference>
<dbReference type="GO" id="GO:0051082">
    <property type="term" value="F:unfolded protein binding"/>
    <property type="evidence" value="ECO:0007669"/>
    <property type="project" value="InterPro"/>
</dbReference>
<dbReference type="SMART" id="SM00387">
    <property type="entry name" value="HATPase_c"/>
    <property type="match status" value="1"/>
</dbReference>
<evidence type="ECO:0000259" key="12">
    <source>
        <dbReference type="SMART" id="SM00387"/>
    </source>
</evidence>
<evidence type="ECO:0000313" key="13">
    <source>
        <dbReference type="EMBL" id="RXK62893.1"/>
    </source>
</evidence>
<dbReference type="GO" id="GO:0005524">
    <property type="term" value="F:ATP binding"/>
    <property type="evidence" value="ECO:0007669"/>
    <property type="project" value="UniProtKB-KW"/>
</dbReference>
<evidence type="ECO:0000256" key="5">
    <source>
        <dbReference type="ARBA" id="ARBA00023016"/>
    </source>
</evidence>
<dbReference type="GO" id="GO:0140662">
    <property type="term" value="F:ATP-dependent protein folding chaperone"/>
    <property type="evidence" value="ECO:0007669"/>
    <property type="project" value="InterPro"/>
</dbReference>
<feature type="binding site" evidence="11">
    <location>
        <position position="169"/>
    </location>
    <ligand>
        <name>ATP</name>
        <dbReference type="ChEBI" id="CHEBI:30616"/>
    </ligand>
</feature>
<dbReference type="FunFam" id="3.30.565.10:FF:000076">
    <property type="entry name" value="Molecular chaperone HtpG"/>
    <property type="match status" value="1"/>
</dbReference>
<dbReference type="InterPro" id="IPR020575">
    <property type="entry name" value="Hsp90_N"/>
</dbReference>
<evidence type="ECO:0000256" key="10">
    <source>
        <dbReference type="ARBA" id="ARBA00080411"/>
    </source>
</evidence>
<evidence type="ECO:0000256" key="9">
    <source>
        <dbReference type="ARBA" id="ARBA00079544"/>
    </source>
</evidence>
<sequence length="628" mass="71460">MQEKGTISINTENIFPIIKKFLYSDHEIFLRELVSNAVDASQKLKRLASLGHYGKETGELKVNVSVDAAAKTLTISDNGIGMTADEIKKYINQVAFSDATEFMEKFKEAKDANEIIGRFGLGFYSAFMVAEKVEIQTLSYQDGATPAKWTCDGSTEFEITDGSRTERGTDIILYINSESEEFLEEQRIGSILDKYAKFLPVAVQFGTKEESVEDGVDEEGKTKYKSVTVDNIINNTNPIWTKAPSELKDEDYLDFYRELYPFSEEPLFWIHLNVDYPFNLTGVLYFPKLKNDFEVQKNKIKLFSRQVFITDEVKDIVPEFLLLLHGVIDSPDIPLNVSRSFLQADSNVKKINSYISRKVADKLSELFKKDRKGYEEKWSDIGLFVKYGAISDEKFYDKAKDFLLLTNTSNEHYTIEEYNAKVKDFQTDKDGNLVYLYTADAEHHHSFVQAATKKNYDVLLMNSPIDTHFIQHLEMKLDKTRMKRVDADVLDKLIEKADAEKHQLTDDEQTKLKAVFEKAINNAAMKVEIESLPAEAMPVTITMEEWMRRMKEMSKMGGGGMMGFYGNMPDNYKVAVNANHKIISKILSADEAQQTAIAKQAFDLALLAQGMLKGADLTAFVERNVEVI</sequence>
<dbReference type="PRINTS" id="PR00775">
    <property type="entry name" value="HEATSHOCK90"/>
</dbReference>
<comment type="caution">
    <text evidence="13">The sequence shown here is derived from an EMBL/GenBank/DDBJ whole genome shotgun (WGS) entry which is preliminary data.</text>
</comment>
<dbReference type="PIRSF" id="PIRSF002583">
    <property type="entry name" value="Hsp90"/>
    <property type="match status" value="1"/>
</dbReference>
<comment type="similarity">
    <text evidence="1">Belongs to the heat shock protein 90 family.</text>
</comment>
<evidence type="ECO:0000256" key="2">
    <source>
        <dbReference type="ARBA" id="ARBA00022490"/>
    </source>
</evidence>
<dbReference type="Gene3D" id="3.30.565.10">
    <property type="entry name" value="Histidine kinase-like ATPase, C-terminal domain"/>
    <property type="match status" value="1"/>
</dbReference>
<dbReference type="PANTHER" id="PTHR11528">
    <property type="entry name" value="HEAT SHOCK PROTEIN 90 FAMILY MEMBER"/>
    <property type="match status" value="1"/>
</dbReference>
<keyword evidence="2" id="KW-0963">Cytoplasm</keyword>
<keyword evidence="6" id="KW-0143">Chaperone</keyword>
<dbReference type="Gene3D" id="3.30.230.80">
    <property type="match status" value="1"/>
</dbReference>
<accession>A0A4Q1CP59</accession>
<gene>
    <name evidence="13" type="primary">htpG</name>
    <name evidence="13" type="ORF">ESA94_05150</name>
</gene>
<evidence type="ECO:0000256" key="3">
    <source>
        <dbReference type="ARBA" id="ARBA00022741"/>
    </source>
</evidence>
<dbReference type="InterPro" id="IPR019805">
    <property type="entry name" value="Heat_shock_protein_90_CS"/>
</dbReference>
<dbReference type="Pfam" id="PF13589">
    <property type="entry name" value="HATPase_c_3"/>
    <property type="match status" value="1"/>
</dbReference>
<name>A0A4Q1CP59_9BACT</name>
<dbReference type="InterPro" id="IPR003594">
    <property type="entry name" value="HATPase_dom"/>
</dbReference>
<keyword evidence="5" id="KW-0346">Stress response</keyword>
<dbReference type="GO" id="GO:0016887">
    <property type="term" value="F:ATP hydrolysis activity"/>
    <property type="evidence" value="ECO:0007669"/>
    <property type="project" value="InterPro"/>
</dbReference>
<evidence type="ECO:0000256" key="6">
    <source>
        <dbReference type="ARBA" id="ARBA00023186"/>
    </source>
</evidence>
<feature type="binding site" evidence="11">
    <location>
        <position position="77"/>
    </location>
    <ligand>
        <name>ATP</name>
        <dbReference type="ChEBI" id="CHEBI:30616"/>
    </ligand>
</feature>
<feature type="binding site" evidence="11">
    <location>
        <position position="339"/>
    </location>
    <ligand>
        <name>ATP</name>
        <dbReference type="ChEBI" id="CHEBI:30616"/>
    </ligand>
</feature>
<dbReference type="InterPro" id="IPR037196">
    <property type="entry name" value="HSP90_C"/>
</dbReference>
<keyword evidence="14" id="KW-1185">Reference proteome</keyword>
<evidence type="ECO:0000256" key="1">
    <source>
        <dbReference type="ARBA" id="ARBA00008239"/>
    </source>
</evidence>
<dbReference type="SUPFAM" id="SSF55874">
    <property type="entry name" value="ATPase domain of HSP90 chaperone/DNA topoisomerase II/histidine kinase"/>
    <property type="match status" value="1"/>
</dbReference>
<evidence type="ECO:0000256" key="8">
    <source>
        <dbReference type="ARBA" id="ARBA00070675"/>
    </source>
</evidence>
<dbReference type="Proteomes" id="UP000290204">
    <property type="component" value="Unassembled WGS sequence"/>
</dbReference>
<dbReference type="NCBIfam" id="NF003555">
    <property type="entry name" value="PRK05218.1"/>
    <property type="match status" value="1"/>
</dbReference>
<feature type="binding site" evidence="11">
    <location>
        <position position="82"/>
    </location>
    <ligand>
        <name>ATP</name>
        <dbReference type="ChEBI" id="CHEBI:30616"/>
    </ligand>
</feature>
<dbReference type="AlphaFoldDB" id="A0A4Q1CP59"/>
<evidence type="ECO:0000313" key="14">
    <source>
        <dbReference type="Proteomes" id="UP000290204"/>
    </source>
</evidence>
<dbReference type="EMBL" id="SDHW01000001">
    <property type="protein sequence ID" value="RXK62893.1"/>
    <property type="molecule type" value="Genomic_DNA"/>
</dbReference>
<dbReference type="Gene3D" id="1.20.120.790">
    <property type="entry name" value="Heat shock protein 90, C-terminal domain"/>
    <property type="match status" value="1"/>
</dbReference>
<dbReference type="Gene3D" id="3.40.50.11260">
    <property type="match status" value="1"/>
</dbReference>
<dbReference type="Pfam" id="PF00183">
    <property type="entry name" value="HSP90"/>
    <property type="match status" value="1"/>
</dbReference>
<evidence type="ECO:0000256" key="4">
    <source>
        <dbReference type="ARBA" id="ARBA00022840"/>
    </source>
</evidence>
<dbReference type="InterPro" id="IPR001404">
    <property type="entry name" value="Hsp90_fam"/>
</dbReference>
<reference evidence="13 14" key="1">
    <citation type="submission" date="2019-01" db="EMBL/GenBank/DDBJ databases">
        <title>Lacibacter sp. strain TTM-7.</title>
        <authorList>
            <person name="Chen W.-M."/>
        </authorList>
    </citation>
    <scope>NUCLEOTIDE SEQUENCE [LARGE SCALE GENOMIC DNA]</scope>
    <source>
        <strain evidence="13 14">TTM-7</strain>
    </source>
</reference>
<feature type="binding site" evidence="11">
    <location>
        <position position="36"/>
    </location>
    <ligand>
        <name>ATP</name>
        <dbReference type="ChEBI" id="CHEBI:30616"/>
    </ligand>
</feature>
<keyword evidence="4 11" id="KW-0067">ATP-binding</keyword>
<proteinExistence type="inferred from homology"/>
<dbReference type="InterPro" id="IPR020568">
    <property type="entry name" value="Ribosomal_Su5_D2-typ_SF"/>
</dbReference>
<dbReference type="InterPro" id="IPR036890">
    <property type="entry name" value="HATPase_C_sf"/>
</dbReference>